<dbReference type="Pfam" id="PF11445">
    <property type="entry name" value="DUF2894"/>
    <property type="match status" value="1"/>
</dbReference>
<sequence length="209" mass="22560">MNEQPGEAMLETLRAEGLQRHNPARFHYLEVLAQRLPGQPAAVQQVLAQRLEQAVATYACEARSAATAAAAPGTGATPATAAPSPLARLNRELRARASAEPHADTTDALHASAGTHLPDMKSVRQFSEVWSKISAEQQVVQALHRGPENAGPLNSHKLVLRSLSLMRALSPDYLRRFMSQMDALLWLDQAGTRAPAQAARAPRKGRGKV</sequence>
<name>A0A235EI03_9BURK</name>
<dbReference type="EMBL" id="NOIG01000013">
    <property type="protein sequence ID" value="OYD48065.1"/>
    <property type="molecule type" value="Genomic_DNA"/>
</dbReference>
<proteinExistence type="predicted"/>
<dbReference type="AlphaFoldDB" id="A0A235EI03"/>
<evidence type="ECO:0000313" key="1">
    <source>
        <dbReference type="EMBL" id="OYD48065.1"/>
    </source>
</evidence>
<dbReference type="OrthoDB" id="6025757at2"/>
<dbReference type="InterPro" id="IPR021549">
    <property type="entry name" value="DUF2894"/>
</dbReference>
<protein>
    <recommendedName>
        <fullName evidence="3">DUF2894 domain-containing protein</fullName>
    </recommendedName>
</protein>
<keyword evidence="2" id="KW-1185">Reference proteome</keyword>
<dbReference type="RefSeq" id="WP_094291557.1">
    <property type="nucleotide sequence ID" value="NZ_NOIG01000013.1"/>
</dbReference>
<comment type="caution">
    <text evidence="1">The sequence shown here is derived from an EMBL/GenBank/DDBJ whole genome shotgun (WGS) entry which is preliminary data.</text>
</comment>
<reference evidence="1 2" key="1">
    <citation type="submission" date="2017-07" db="EMBL/GenBank/DDBJ databases">
        <title>Acidovorax KNDSW TSA 6 genome sequence and assembly.</title>
        <authorList>
            <person name="Mayilraj S."/>
        </authorList>
    </citation>
    <scope>NUCLEOTIDE SEQUENCE [LARGE SCALE GENOMIC DNA]</scope>
    <source>
        <strain evidence="1 2">KNDSW-TSA6</strain>
    </source>
</reference>
<dbReference type="Proteomes" id="UP000215441">
    <property type="component" value="Unassembled WGS sequence"/>
</dbReference>
<gene>
    <name evidence="1" type="ORF">CBY09_21190</name>
</gene>
<accession>A0A235EI03</accession>
<evidence type="ECO:0000313" key="2">
    <source>
        <dbReference type="Proteomes" id="UP000215441"/>
    </source>
</evidence>
<evidence type="ECO:0008006" key="3">
    <source>
        <dbReference type="Google" id="ProtNLM"/>
    </source>
</evidence>
<organism evidence="1 2">
    <name type="scientific">Acidovorax kalamii</name>
    <dbReference type="NCBI Taxonomy" id="2004485"/>
    <lineage>
        <taxon>Bacteria</taxon>
        <taxon>Pseudomonadati</taxon>
        <taxon>Pseudomonadota</taxon>
        <taxon>Betaproteobacteria</taxon>
        <taxon>Burkholderiales</taxon>
        <taxon>Comamonadaceae</taxon>
        <taxon>Acidovorax</taxon>
    </lineage>
</organism>